<dbReference type="GO" id="GO:0016020">
    <property type="term" value="C:membrane"/>
    <property type="evidence" value="ECO:0007669"/>
    <property type="project" value="InterPro"/>
</dbReference>
<dbReference type="RefSeq" id="WP_021931679.1">
    <property type="nucleotide sequence ID" value="NZ_AP023322.1"/>
</dbReference>
<feature type="transmembrane region" description="Helical" evidence="1">
    <location>
        <begin position="156"/>
        <end position="178"/>
    </location>
</feature>
<keyword evidence="3" id="KW-1185">Reference proteome</keyword>
<feature type="transmembrane region" description="Helical" evidence="1">
    <location>
        <begin position="105"/>
        <end position="125"/>
    </location>
</feature>
<dbReference type="Proteomes" id="UP000594042">
    <property type="component" value="Chromosome"/>
</dbReference>
<accession>A0A7G1HWI4</accession>
<protein>
    <submittedName>
        <fullName evidence="2">Fumarate reductase</fullName>
    </submittedName>
</protein>
<feature type="transmembrane region" description="Helical" evidence="1">
    <location>
        <begin position="12"/>
        <end position="31"/>
    </location>
</feature>
<feature type="transmembrane region" description="Helical" evidence="1">
    <location>
        <begin position="202"/>
        <end position="224"/>
    </location>
</feature>
<dbReference type="InterPro" id="IPR011138">
    <property type="entry name" value="Cytochrome_b-558"/>
</dbReference>
<dbReference type="Gene3D" id="1.20.1300.10">
    <property type="entry name" value="Fumarate reductase/succinate dehydrogenase, transmembrane subunit"/>
    <property type="match status" value="1"/>
</dbReference>
<proteinExistence type="predicted"/>
<evidence type="ECO:0000256" key="1">
    <source>
        <dbReference type="SAM" id="Phobius"/>
    </source>
</evidence>
<reference evidence="3" key="1">
    <citation type="submission" date="2020-07" db="EMBL/GenBank/DDBJ databases">
        <title>Complete genome sequencing of Coprobacter sp. strain 2CBH44.</title>
        <authorList>
            <person name="Sakamoto M."/>
            <person name="Murakami T."/>
            <person name="Mori H."/>
        </authorList>
    </citation>
    <scope>NUCLEOTIDE SEQUENCE [LARGE SCALE GENOMIC DNA]</scope>
    <source>
        <strain evidence="3">2CBH44</strain>
    </source>
</reference>
<evidence type="ECO:0000313" key="2">
    <source>
        <dbReference type="EMBL" id="BCI63950.1"/>
    </source>
</evidence>
<keyword evidence="1" id="KW-0812">Transmembrane</keyword>
<sequence>MWLLNSSIGRKLIMSISGIFLILFLLFHMSMNVAAVFSEEAYNTICEFLGANWYAVVGTLILAAGFIIHIIYGLWLTLQNRKARGNDRYAVNATPKGVEWSSQNMFVLGIVILGFIVLHLSQFWYKMMFAELTGNVSVTLGDTFVSPADGAAFIKYYFSNIVFVILYLIWYVAIWFHLTHGFWSAIQTIGWNNRIWMNRWKCISNIFATIIFLGFAIVTITFYIKSLA</sequence>
<dbReference type="InterPro" id="IPR034804">
    <property type="entry name" value="SQR/QFR_C/D"/>
</dbReference>
<feature type="transmembrane region" description="Helical" evidence="1">
    <location>
        <begin position="51"/>
        <end position="78"/>
    </location>
</feature>
<dbReference type="SUPFAM" id="SSF81343">
    <property type="entry name" value="Fumarate reductase respiratory complex transmembrane subunits"/>
    <property type="match status" value="1"/>
</dbReference>
<dbReference type="KEGG" id="copr:Cop2CBH44_23030"/>
<name>A0A7G1HWI4_9BACT</name>
<evidence type="ECO:0000313" key="3">
    <source>
        <dbReference type="Proteomes" id="UP000594042"/>
    </source>
</evidence>
<dbReference type="CDD" id="cd03498">
    <property type="entry name" value="SQR_TypeB_2_TM"/>
    <property type="match status" value="1"/>
</dbReference>
<dbReference type="EMBL" id="AP023322">
    <property type="protein sequence ID" value="BCI63950.1"/>
    <property type="molecule type" value="Genomic_DNA"/>
</dbReference>
<keyword evidence="1" id="KW-1133">Transmembrane helix</keyword>
<dbReference type="NCBIfam" id="TIGR02046">
    <property type="entry name" value="sdhC_b558_fam"/>
    <property type="match status" value="1"/>
</dbReference>
<keyword evidence="1" id="KW-0472">Membrane</keyword>
<dbReference type="AlphaFoldDB" id="A0A7G1HWI4"/>
<gene>
    <name evidence="2" type="ORF">Cop2CBH44_23030</name>
</gene>
<organism evidence="2 3">
    <name type="scientific">Coprobacter secundus subsp. similis</name>
    <dbReference type="NCBI Taxonomy" id="2751153"/>
    <lineage>
        <taxon>Bacteria</taxon>
        <taxon>Pseudomonadati</taxon>
        <taxon>Bacteroidota</taxon>
        <taxon>Bacteroidia</taxon>
        <taxon>Bacteroidales</taxon>
        <taxon>Barnesiellaceae</taxon>
        <taxon>Coprobacter</taxon>
    </lineage>
</organism>